<evidence type="ECO:0000313" key="15">
    <source>
        <dbReference type="Proteomes" id="UP001320768"/>
    </source>
</evidence>
<keyword evidence="5 10" id="KW-0819">tRNA processing</keyword>
<dbReference type="RefSeq" id="WP_258569735.1">
    <property type="nucleotide sequence ID" value="NZ_JAKUDN010000002.1"/>
</dbReference>
<evidence type="ECO:0000256" key="2">
    <source>
        <dbReference type="ARBA" id="ARBA00003213"/>
    </source>
</evidence>
<keyword evidence="8 10" id="KW-0460">Magnesium</keyword>
<protein>
    <recommendedName>
        <fullName evidence="10">tRNA dimethylallyltransferase</fullName>
        <ecNumber evidence="10">2.5.1.75</ecNumber>
    </recommendedName>
    <alternativeName>
        <fullName evidence="10">Dimethylallyl diphosphate:tRNA dimethylallyltransferase</fullName>
        <shortName evidence="10">DMAPP:tRNA dimethylallyltransferase</shortName>
        <shortName evidence="10">DMATase</shortName>
    </alternativeName>
    <alternativeName>
        <fullName evidence="10">Isopentenyl-diphosphate:tRNA isopentenyltransferase</fullName>
        <shortName evidence="10">IPP transferase</shortName>
        <shortName evidence="10">IPPT</shortName>
        <shortName evidence="10">IPTase</shortName>
    </alternativeName>
</protein>
<dbReference type="PANTHER" id="PTHR11088">
    <property type="entry name" value="TRNA DIMETHYLALLYLTRANSFERASE"/>
    <property type="match status" value="1"/>
</dbReference>
<evidence type="ECO:0000256" key="7">
    <source>
        <dbReference type="ARBA" id="ARBA00022840"/>
    </source>
</evidence>
<dbReference type="EC" id="2.5.1.75" evidence="10"/>
<comment type="caution">
    <text evidence="14">The sequence shown here is derived from an EMBL/GenBank/DDBJ whole genome shotgun (WGS) entry which is preliminary data.</text>
</comment>
<keyword evidence="15" id="KW-1185">Reference proteome</keyword>
<dbReference type="Pfam" id="PF01715">
    <property type="entry name" value="IPPT"/>
    <property type="match status" value="1"/>
</dbReference>
<dbReference type="InterPro" id="IPR039657">
    <property type="entry name" value="Dimethylallyltransferase"/>
</dbReference>
<dbReference type="Proteomes" id="UP001320768">
    <property type="component" value="Unassembled WGS sequence"/>
</dbReference>
<feature type="binding site" evidence="10">
    <location>
        <begin position="12"/>
        <end position="19"/>
    </location>
    <ligand>
        <name>ATP</name>
        <dbReference type="ChEBI" id="CHEBI:30616"/>
    </ligand>
</feature>
<dbReference type="SUPFAM" id="SSF52540">
    <property type="entry name" value="P-loop containing nucleoside triphosphate hydrolases"/>
    <property type="match status" value="1"/>
</dbReference>
<reference evidence="14 15" key="1">
    <citation type="journal article" date="2022" name="Nat. Microbiol.">
        <title>The microbiome of a bacterivorous marine choanoflagellate contains a resource-demanding obligate bacterial associate.</title>
        <authorList>
            <person name="Needham D.M."/>
            <person name="Poirier C."/>
            <person name="Bachy C."/>
            <person name="George E.E."/>
            <person name="Wilken S."/>
            <person name="Yung C.C.M."/>
            <person name="Limardo A.J."/>
            <person name="Morando M."/>
            <person name="Sudek L."/>
            <person name="Malmstrom R.R."/>
            <person name="Keeling P.J."/>
            <person name="Santoro A.E."/>
            <person name="Worden A.Z."/>
        </authorList>
    </citation>
    <scope>NUCLEOTIDE SEQUENCE [LARGE SCALE GENOMIC DNA]</scope>
    <source>
        <strain evidence="14 15">Comchoano-2</strain>
    </source>
</reference>
<comment type="subunit">
    <text evidence="10">Monomer.</text>
</comment>
<comment type="catalytic activity">
    <reaction evidence="9 10 11">
        <text>adenosine(37) in tRNA + dimethylallyl diphosphate = N(6)-dimethylallyladenosine(37) in tRNA + diphosphate</text>
        <dbReference type="Rhea" id="RHEA:26482"/>
        <dbReference type="Rhea" id="RHEA-COMP:10162"/>
        <dbReference type="Rhea" id="RHEA-COMP:10375"/>
        <dbReference type="ChEBI" id="CHEBI:33019"/>
        <dbReference type="ChEBI" id="CHEBI:57623"/>
        <dbReference type="ChEBI" id="CHEBI:74411"/>
        <dbReference type="ChEBI" id="CHEBI:74415"/>
        <dbReference type="EC" id="2.5.1.75"/>
    </reaction>
</comment>
<comment type="cofactor">
    <cofactor evidence="1 10">
        <name>Mg(2+)</name>
        <dbReference type="ChEBI" id="CHEBI:18420"/>
    </cofactor>
</comment>
<feature type="region of interest" description="Interaction with substrate tRNA" evidence="10">
    <location>
        <begin position="161"/>
        <end position="165"/>
    </location>
</feature>
<gene>
    <name evidence="10 14" type="primary">miaA</name>
    <name evidence="14" type="ORF">MKS91_04945</name>
</gene>
<evidence type="ECO:0000256" key="11">
    <source>
        <dbReference type="RuleBase" id="RU003783"/>
    </source>
</evidence>
<dbReference type="EMBL" id="JAKUDN010000002">
    <property type="protein sequence ID" value="MCP8352630.1"/>
    <property type="molecule type" value="Genomic_DNA"/>
</dbReference>
<organism evidence="14 15">
    <name type="scientific">Candidatus Synchoanobacter obligatus</name>
    <dbReference type="NCBI Taxonomy" id="2919597"/>
    <lineage>
        <taxon>Bacteria</taxon>
        <taxon>Pseudomonadati</taxon>
        <taxon>Pseudomonadota</taxon>
        <taxon>Gammaproteobacteria</taxon>
        <taxon>Candidatus Comchoanobacterales</taxon>
        <taxon>Candidatus Comchoanobacteraceae</taxon>
        <taxon>Candidatus Synchoanobacter</taxon>
    </lineage>
</organism>
<evidence type="ECO:0000256" key="1">
    <source>
        <dbReference type="ARBA" id="ARBA00001946"/>
    </source>
</evidence>
<evidence type="ECO:0000256" key="3">
    <source>
        <dbReference type="ARBA" id="ARBA00005842"/>
    </source>
</evidence>
<name>A0ABT1L643_9GAMM</name>
<comment type="caution">
    <text evidence="10">Lacks conserved residue(s) required for the propagation of feature annotation.</text>
</comment>
<evidence type="ECO:0000256" key="9">
    <source>
        <dbReference type="ARBA" id="ARBA00049563"/>
    </source>
</evidence>
<keyword evidence="7 10" id="KW-0067">ATP-binding</keyword>
<evidence type="ECO:0000256" key="4">
    <source>
        <dbReference type="ARBA" id="ARBA00022679"/>
    </source>
</evidence>
<sequence>MKETIDYISILGPTASGKSRLALMLADMLPIEIISVDSVSVYQGLDIGSAKPTRIERGSVPHHLIDICDLSSIYTAGQFLDAANNLIVDIQSRGKLPVFCGGTLMYMKALQKNYQNLPVIEGAVEESVALLYQTEGVAGVFQALAQEDPVMAAKLHPNDSQRLQRALAVVRSTGRSLQEFWKSQGDSRFKGLDFLLLVEDRARHKVILEQRIEGMLQEGFEDECRGLLKHYGAEIVTHPALKSIGYREMLLYCKGEWSLSVAKERMLVSSSQFVKRQMTWLNRWDNARQISSSLVYDNKGFIDLARMVVETVQRYNYTQGKYSQ</sequence>
<feature type="region of interest" description="Interaction with substrate tRNA" evidence="10">
    <location>
        <begin position="37"/>
        <end position="40"/>
    </location>
</feature>
<dbReference type="InterPro" id="IPR018022">
    <property type="entry name" value="IPT"/>
</dbReference>
<comment type="similarity">
    <text evidence="3 10 13">Belongs to the IPP transferase family.</text>
</comment>
<proteinExistence type="inferred from homology"/>
<comment type="function">
    <text evidence="2 10 12">Catalyzes the transfer of a dimethylallyl group onto the adenine at position 37 in tRNAs that read codons beginning with uridine, leading to the formation of N6-(dimethylallyl)adenosine (i(6)A).</text>
</comment>
<dbReference type="NCBIfam" id="TIGR00174">
    <property type="entry name" value="miaA"/>
    <property type="match status" value="1"/>
</dbReference>
<dbReference type="Gene3D" id="1.10.20.140">
    <property type="match status" value="1"/>
</dbReference>
<evidence type="ECO:0000256" key="8">
    <source>
        <dbReference type="ARBA" id="ARBA00022842"/>
    </source>
</evidence>
<dbReference type="Gene3D" id="3.40.50.300">
    <property type="entry name" value="P-loop containing nucleotide triphosphate hydrolases"/>
    <property type="match status" value="1"/>
</dbReference>
<dbReference type="PANTHER" id="PTHR11088:SF60">
    <property type="entry name" value="TRNA DIMETHYLALLYLTRANSFERASE"/>
    <property type="match status" value="1"/>
</dbReference>
<dbReference type="InterPro" id="IPR027417">
    <property type="entry name" value="P-loop_NTPase"/>
</dbReference>
<keyword evidence="6 10" id="KW-0547">Nucleotide-binding</keyword>
<evidence type="ECO:0000256" key="10">
    <source>
        <dbReference type="HAMAP-Rule" id="MF_00185"/>
    </source>
</evidence>
<evidence type="ECO:0000256" key="5">
    <source>
        <dbReference type="ARBA" id="ARBA00022694"/>
    </source>
</evidence>
<feature type="site" description="Interaction with substrate tRNA" evidence="10">
    <location>
        <position position="103"/>
    </location>
</feature>
<dbReference type="HAMAP" id="MF_00185">
    <property type="entry name" value="IPP_trans"/>
    <property type="match status" value="1"/>
</dbReference>
<dbReference type="GO" id="GO:0052381">
    <property type="term" value="F:tRNA dimethylallyltransferase activity"/>
    <property type="evidence" value="ECO:0007669"/>
    <property type="project" value="UniProtKB-EC"/>
</dbReference>
<keyword evidence="4 10" id="KW-0808">Transferase</keyword>
<accession>A0ABT1L643</accession>
<evidence type="ECO:0000313" key="14">
    <source>
        <dbReference type="EMBL" id="MCP8352630.1"/>
    </source>
</evidence>
<evidence type="ECO:0000256" key="12">
    <source>
        <dbReference type="RuleBase" id="RU003784"/>
    </source>
</evidence>
<evidence type="ECO:0000256" key="13">
    <source>
        <dbReference type="RuleBase" id="RU003785"/>
    </source>
</evidence>
<evidence type="ECO:0000256" key="6">
    <source>
        <dbReference type="ARBA" id="ARBA00022741"/>
    </source>
</evidence>
<feature type="binding site" evidence="10">
    <location>
        <begin position="14"/>
        <end position="19"/>
    </location>
    <ligand>
        <name>substrate</name>
    </ligand>
</feature>